<evidence type="ECO:0000313" key="3">
    <source>
        <dbReference type="Proteomes" id="UP000187085"/>
    </source>
</evidence>
<evidence type="ECO:0008006" key="4">
    <source>
        <dbReference type="Google" id="ProtNLM"/>
    </source>
</evidence>
<dbReference type="EMBL" id="MRDE01000053">
    <property type="protein sequence ID" value="OMH24564.1"/>
    <property type="molecule type" value="Genomic_DNA"/>
</dbReference>
<feature type="region of interest" description="Disordered" evidence="1">
    <location>
        <begin position="166"/>
        <end position="288"/>
    </location>
</feature>
<accession>A0A1R1LAJ1</accession>
<dbReference type="Pfam" id="PF11228">
    <property type="entry name" value="DUF3027"/>
    <property type="match status" value="1"/>
</dbReference>
<evidence type="ECO:0000256" key="1">
    <source>
        <dbReference type="SAM" id="MobiDB-lite"/>
    </source>
</evidence>
<evidence type="ECO:0000313" key="2">
    <source>
        <dbReference type="EMBL" id="OMH24564.1"/>
    </source>
</evidence>
<sequence>MPEPHEPERPDIADDPTGAAAVASPEPVDTLAPVEPVDDLIDAAPVDDATGTPAAASVRVASRRRARPDAVLMEARDVARAALADIARDEQIGAHRGTTIDGDRLVTHAFASLLPGYVGWNWFAVLARTPRSRTVTVCEIGLTPGEGALLAPPWVPWADRLRPEDQEAAAAPDAEHTTPGTSEAEQPASDIPEAEHPQPESTAPGHTGDRSADQANPDAATPGAGVDRTEIVDDDATLLSRPEVDHRELPGEEDDEPAADLSAEAEDVRAEADTEDAVADAAAEATEA</sequence>
<feature type="compositionally biased region" description="Basic and acidic residues" evidence="1">
    <location>
        <begin position="1"/>
        <end position="12"/>
    </location>
</feature>
<keyword evidence="3" id="KW-1185">Reference proteome</keyword>
<reference evidence="2 3" key="1">
    <citation type="submission" date="2016-12" db="EMBL/GenBank/DDBJ databases">
        <title>Draft genome of Tersicoccus phoenicis 1P05MA.</title>
        <authorList>
            <person name="Nakajima Y."/>
            <person name="Yoshizawa S."/>
            <person name="Nakamura K."/>
            <person name="Ogura Y."/>
            <person name="Hayashi T."/>
            <person name="Kogure K."/>
        </authorList>
    </citation>
    <scope>NUCLEOTIDE SEQUENCE [LARGE SCALE GENOMIC DNA]</scope>
    <source>
        <strain evidence="2 3">1p05MA</strain>
    </source>
</reference>
<protein>
    <recommendedName>
        <fullName evidence="4">DUF3027 domain-containing protein</fullName>
    </recommendedName>
</protein>
<organism evidence="2 3">
    <name type="scientific">Tersicoccus phoenicis</name>
    <dbReference type="NCBI Taxonomy" id="554083"/>
    <lineage>
        <taxon>Bacteria</taxon>
        <taxon>Bacillati</taxon>
        <taxon>Actinomycetota</taxon>
        <taxon>Actinomycetes</taxon>
        <taxon>Micrococcales</taxon>
        <taxon>Micrococcaceae</taxon>
        <taxon>Tersicoccus</taxon>
    </lineage>
</organism>
<dbReference type="AlphaFoldDB" id="A0A1R1LAJ1"/>
<name>A0A1R1LAJ1_9MICC</name>
<gene>
    <name evidence="2" type="ORF">BKD30_08290</name>
</gene>
<dbReference type="InterPro" id="IPR021391">
    <property type="entry name" value="DUF3027"/>
</dbReference>
<feature type="region of interest" description="Disordered" evidence="1">
    <location>
        <begin position="1"/>
        <end position="32"/>
    </location>
</feature>
<dbReference type="Proteomes" id="UP000187085">
    <property type="component" value="Unassembled WGS sequence"/>
</dbReference>
<proteinExistence type="predicted"/>
<dbReference type="STRING" id="554083.BKD30_08290"/>
<feature type="compositionally biased region" description="Low complexity" evidence="1">
    <location>
        <begin position="279"/>
        <end position="288"/>
    </location>
</feature>
<dbReference type="RefSeq" id="WP_076703920.1">
    <property type="nucleotide sequence ID" value="NZ_MRDE01000053.1"/>
</dbReference>
<comment type="caution">
    <text evidence="2">The sequence shown here is derived from an EMBL/GenBank/DDBJ whole genome shotgun (WGS) entry which is preliminary data.</text>
</comment>